<gene>
    <name evidence="7" type="ORF">BCR37DRAFT_123816</name>
</gene>
<name>A0A1Y2FRZ4_PROLT</name>
<evidence type="ECO:0000256" key="4">
    <source>
        <dbReference type="ARBA" id="ARBA00023128"/>
    </source>
</evidence>
<dbReference type="GO" id="GO:0005741">
    <property type="term" value="C:mitochondrial outer membrane"/>
    <property type="evidence" value="ECO:0007669"/>
    <property type="project" value="TreeGrafter"/>
</dbReference>
<evidence type="ECO:0000313" key="7">
    <source>
        <dbReference type="EMBL" id="ORY86781.1"/>
    </source>
</evidence>
<dbReference type="PANTHER" id="PTHR28234:SF1">
    <property type="entry name" value="NUCLEAR CONTROL OF ATPASE PROTEIN 2"/>
    <property type="match status" value="1"/>
</dbReference>
<comment type="caution">
    <text evidence="7">The sequence shown here is derived from an EMBL/GenBank/DDBJ whole genome shotgun (WGS) entry which is preliminary data.</text>
</comment>
<dbReference type="OMA" id="YHEFHED"/>
<keyword evidence="2 6" id="KW-0812">Transmembrane</keyword>
<dbReference type="Proteomes" id="UP000193685">
    <property type="component" value="Unassembled WGS sequence"/>
</dbReference>
<keyword evidence="5 6" id="KW-0472">Membrane</keyword>
<evidence type="ECO:0000256" key="2">
    <source>
        <dbReference type="ARBA" id="ARBA00022692"/>
    </source>
</evidence>
<dbReference type="PANTHER" id="PTHR28234">
    <property type="entry name" value="NUCLEAR CONTROL OF ATPASE PROTEIN 2"/>
    <property type="match status" value="1"/>
</dbReference>
<evidence type="ECO:0000256" key="5">
    <source>
        <dbReference type="ARBA" id="ARBA00023136"/>
    </source>
</evidence>
<comment type="subcellular location">
    <subcellularLocation>
        <location evidence="1">Mitochondrion membrane</location>
        <topology evidence="1">Multi-pass membrane protein</topology>
    </subcellularLocation>
</comment>
<dbReference type="STRING" id="56484.A0A1Y2FRZ4"/>
<feature type="transmembrane region" description="Helical" evidence="6">
    <location>
        <begin position="471"/>
        <end position="492"/>
    </location>
</feature>
<reference evidence="7 8" key="1">
    <citation type="submission" date="2016-07" db="EMBL/GenBank/DDBJ databases">
        <title>Pervasive Adenine N6-methylation of Active Genes in Fungi.</title>
        <authorList>
            <consortium name="DOE Joint Genome Institute"/>
            <person name="Mondo S.J."/>
            <person name="Dannebaum R.O."/>
            <person name="Kuo R.C."/>
            <person name="Labutti K."/>
            <person name="Haridas S."/>
            <person name="Kuo A."/>
            <person name="Salamov A."/>
            <person name="Ahrendt S.R."/>
            <person name="Lipzen A."/>
            <person name="Sullivan W."/>
            <person name="Andreopoulos W.B."/>
            <person name="Clum A."/>
            <person name="Lindquist E."/>
            <person name="Daum C."/>
            <person name="Ramamoorthy G.K."/>
            <person name="Gryganskyi A."/>
            <person name="Culley D."/>
            <person name="Magnuson J.K."/>
            <person name="James T.Y."/>
            <person name="O'Malley M.A."/>
            <person name="Stajich J.E."/>
            <person name="Spatafora J.W."/>
            <person name="Visel A."/>
            <person name="Grigoriev I.V."/>
        </authorList>
    </citation>
    <scope>NUCLEOTIDE SEQUENCE [LARGE SCALE GENOMIC DNA]</scope>
    <source>
        <strain evidence="7 8">12-1054</strain>
    </source>
</reference>
<evidence type="ECO:0000256" key="3">
    <source>
        <dbReference type="ARBA" id="ARBA00022989"/>
    </source>
</evidence>
<dbReference type="InterPro" id="IPR013946">
    <property type="entry name" value="NCA2-like"/>
</dbReference>
<organism evidence="7 8">
    <name type="scientific">Protomyces lactucae-debilis</name>
    <dbReference type="NCBI Taxonomy" id="2754530"/>
    <lineage>
        <taxon>Eukaryota</taxon>
        <taxon>Fungi</taxon>
        <taxon>Dikarya</taxon>
        <taxon>Ascomycota</taxon>
        <taxon>Taphrinomycotina</taxon>
        <taxon>Taphrinomycetes</taxon>
        <taxon>Taphrinales</taxon>
        <taxon>Protomycetaceae</taxon>
        <taxon>Protomyces</taxon>
    </lineage>
</organism>
<evidence type="ECO:0000256" key="6">
    <source>
        <dbReference type="SAM" id="Phobius"/>
    </source>
</evidence>
<evidence type="ECO:0000313" key="8">
    <source>
        <dbReference type="Proteomes" id="UP000193685"/>
    </source>
</evidence>
<keyword evidence="4" id="KW-0496">Mitochondrion</keyword>
<evidence type="ECO:0000256" key="1">
    <source>
        <dbReference type="ARBA" id="ARBA00004225"/>
    </source>
</evidence>
<dbReference type="OrthoDB" id="413313at2759"/>
<dbReference type="RefSeq" id="XP_040727637.1">
    <property type="nucleotide sequence ID" value="XM_040866025.1"/>
</dbReference>
<dbReference type="GeneID" id="63782624"/>
<accession>A0A1Y2FRZ4</accession>
<sequence length="596" mass="66550">MRNTLTADLDRIQQEILDSASIDASDHPQQLSLQGAVRAFDTPPKLRNLAKILEKHEFSDVLHTEQQAPGAAVEWLVLARATVVVYEGFLEELFQRALPLSEDNIYWDQVLRHRGWLGLYLLQTLPQRLWAFSRLLATQAKQQIDATDFTLGTLRNSVSDRTLFRRIAFPHIQGQKAAMANKFISLDTMVKQEVMAKRKGLRGLQGVQARAVGMLATEAKFENADTLQQDVIGLASMLESLSDELCSDPEDLEKSEILDATAVHASASPAGVAQTLIALSTDKIADSRAFYRASASIHSKPSVLTRYWPVGVGLYFSGSTILKFISNRQQAIEEWIRETLETAKSFWQNWVIEPISKIIATIRHDEGSEVALMSRRSLAADMDSLERMVVDFAVDNPEFASTTDLDALKSAAREGDVTPVLIAYEKNIKSPLKNAVTGSLIRSLLIQVQKTKVDVEVAINGIDKLLKSQELVFGFLGVSPALVLLWAGGSWCRRTLGLKKHKMGSTSKIETVKVLRTIERLLTTQREGGKLSYKRRGLILCEVQVLRKYAKRVPSSLRHEFLQDLSDVEEATALKTDAVRQVIARIYRVYTTAHIL</sequence>
<dbReference type="EMBL" id="MCFI01000002">
    <property type="protein sequence ID" value="ORY86781.1"/>
    <property type="molecule type" value="Genomic_DNA"/>
</dbReference>
<keyword evidence="8" id="KW-1185">Reference proteome</keyword>
<dbReference type="Pfam" id="PF08637">
    <property type="entry name" value="NCA2"/>
    <property type="match status" value="1"/>
</dbReference>
<keyword evidence="3 6" id="KW-1133">Transmembrane helix</keyword>
<dbReference type="AlphaFoldDB" id="A0A1Y2FRZ4"/>
<protein>
    <submittedName>
        <fullName evidence="7">ATP synthase regulation protein NCA2-domain-containing protein</fullName>
    </submittedName>
</protein>
<proteinExistence type="predicted"/>